<dbReference type="GO" id="GO:0042586">
    <property type="term" value="F:peptide deformylase activity"/>
    <property type="evidence" value="ECO:0007669"/>
    <property type="project" value="UniProtKB-UniRule"/>
</dbReference>
<organism evidence="3 4">
    <name type="scientific">Oceanotoga teriensis</name>
    <dbReference type="NCBI Taxonomy" id="515440"/>
    <lineage>
        <taxon>Bacteria</taxon>
        <taxon>Thermotogati</taxon>
        <taxon>Thermotogota</taxon>
        <taxon>Thermotogae</taxon>
        <taxon>Petrotogales</taxon>
        <taxon>Petrotogaceae</taxon>
        <taxon>Oceanotoga</taxon>
    </lineage>
</organism>
<comment type="function">
    <text evidence="2">Removes the formyl group from the N-terminal Met of newly synthesized proteins. Requires at least a dipeptide for an efficient rate of reaction. N-terminal L-methionine is a prerequisite for activity but the enzyme has broad specificity at other positions.</text>
</comment>
<dbReference type="InterPro" id="IPR023635">
    <property type="entry name" value="Peptide_deformylase"/>
</dbReference>
<dbReference type="AlphaFoldDB" id="A0AA45HJL6"/>
<feature type="binding site" evidence="2">
    <location>
        <position position="88"/>
    </location>
    <ligand>
        <name>Fe cation</name>
        <dbReference type="ChEBI" id="CHEBI:24875"/>
    </ligand>
</feature>
<reference evidence="3 4" key="1">
    <citation type="submission" date="2018-05" db="EMBL/GenBank/DDBJ databases">
        <title>Genomic Encyclopedia of Type Strains, Phase IV (KMG-IV): sequencing the most valuable type-strain genomes for metagenomic binning, comparative biology and taxonomic classification.</title>
        <authorList>
            <person name="Goeker M."/>
        </authorList>
    </citation>
    <scope>NUCLEOTIDE SEQUENCE [LARGE SCALE GENOMIC DNA]</scope>
    <source>
        <strain evidence="3 4">DSM 24906</strain>
    </source>
</reference>
<keyword evidence="4" id="KW-1185">Reference proteome</keyword>
<dbReference type="NCBIfam" id="TIGR00079">
    <property type="entry name" value="pept_deformyl"/>
    <property type="match status" value="1"/>
</dbReference>
<dbReference type="InterPro" id="IPR036821">
    <property type="entry name" value="Peptide_deformylase_sf"/>
</dbReference>
<dbReference type="Pfam" id="PF01327">
    <property type="entry name" value="Pep_deformylase"/>
    <property type="match status" value="1"/>
</dbReference>
<keyword evidence="2" id="KW-0408">Iron</keyword>
<proteinExistence type="inferred from homology"/>
<dbReference type="CDD" id="cd00487">
    <property type="entry name" value="Pep_deformylase"/>
    <property type="match status" value="1"/>
</dbReference>
<evidence type="ECO:0000313" key="4">
    <source>
        <dbReference type="Proteomes" id="UP000245921"/>
    </source>
</evidence>
<dbReference type="HAMAP" id="MF_00163">
    <property type="entry name" value="Pep_deformylase"/>
    <property type="match status" value="1"/>
</dbReference>
<keyword evidence="2" id="KW-0479">Metal-binding</keyword>
<feature type="binding site" evidence="2">
    <location>
        <position position="130"/>
    </location>
    <ligand>
        <name>Fe cation</name>
        <dbReference type="ChEBI" id="CHEBI:24875"/>
    </ligand>
</feature>
<evidence type="ECO:0000256" key="2">
    <source>
        <dbReference type="HAMAP-Rule" id="MF_00163"/>
    </source>
</evidence>
<dbReference type="GO" id="GO:0006412">
    <property type="term" value="P:translation"/>
    <property type="evidence" value="ECO:0007669"/>
    <property type="project" value="UniProtKB-UniRule"/>
</dbReference>
<feature type="active site" evidence="2">
    <location>
        <position position="131"/>
    </location>
</feature>
<dbReference type="PIRSF" id="PIRSF004749">
    <property type="entry name" value="Pep_def"/>
    <property type="match status" value="1"/>
</dbReference>
<keyword evidence="2" id="KW-0648">Protein biosynthesis</keyword>
<dbReference type="EMBL" id="QGGI01000003">
    <property type="protein sequence ID" value="PWJ96007.1"/>
    <property type="molecule type" value="Genomic_DNA"/>
</dbReference>
<dbReference type="PRINTS" id="PR01576">
    <property type="entry name" value="PDEFORMYLASE"/>
</dbReference>
<name>A0AA45HJL6_9BACT</name>
<dbReference type="GO" id="GO:0046872">
    <property type="term" value="F:metal ion binding"/>
    <property type="evidence" value="ECO:0007669"/>
    <property type="project" value="UniProtKB-KW"/>
</dbReference>
<dbReference type="Gene3D" id="3.90.45.10">
    <property type="entry name" value="Peptide deformylase"/>
    <property type="match status" value="1"/>
</dbReference>
<dbReference type="PANTHER" id="PTHR10458:SF22">
    <property type="entry name" value="PEPTIDE DEFORMYLASE"/>
    <property type="match status" value="1"/>
</dbReference>
<dbReference type="PANTHER" id="PTHR10458">
    <property type="entry name" value="PEPTIDE DEFORMYLASE"/>
    <property type="match status" value="1"/>
</dbReference>
<accession>A0AA45HJL6</accession>
<evidence type="ECO:0000313" key="3">
    <source>
        <dbReference type="EMBL" id="PWJ96007.1"/>
    </source>
</evidence>
<comment type="catalytic activity">
    <reaction evidence="2">
        <text>N-terminal N-formyl-L-methionyl-[peptide] + H2O = N-terminal L-methionyl-[peptide] + formate</text>
        <dbReference type="Rhea" id="RHEA:24420"/>
        <dbReference type="Rhea" id="RHEA-COMP:10639"/>
        <dbReference type="Rhea" id="RHEA-COMP:10640"/>
        <dbReference type="ChEBI" id="CHEBI:15377"/>
        <dbReference type="ChEBI" id="CHEBI:15740"/>
        <dbReference type="ChEBI" id="CHEBI:49298"/>
        <dbReference type="ChEBI" id="CHEBI:64731"/>
        <dbReference type="EC" id="3.5.1.88"/>
    </reaction>
</comment>
<keyword evidence="2" id="KW-0378">Hydrolase</keyword>
<dbReference type="SUPFAM" id="SSF56420">
    <property type="entry name" value="Peptide deformylase"/>
    <property type="match status" value="1"/>
</dbReference>
<sequence>MNFTVRIIGDPILRKTTKDIEKFDDSLKELIQDMFDEMYKSDGVGLAAPQVGISRSFFVMDDGIEKRAVINPKILNFSEEEIIYEEGCLSIPEIFAEISRPRKISVEYQNPEGKKIKEDLDEYTARIFQHEFDHLKGRLFTDKLSVVSKARIKKDLLKLNKEGQKIFKEHGELEI</sequence>
<dbReference type="Proteomes" id="UP000245921">
    <property type="component" value="Unassembled WGS sequence"/>
</dbReference>
<protein>
    <recommendedName>
        <fullName evidence="2">Peptide deformylase</fullName>
        <shortName evidence="2">PDF</shortName>
        <ecNumber evidence="2">3.5.1.88</ecNumber>
    </recommendedName>
    <alternativeName>
        <fullName evidence="2">Polypeptide deformylase</fullName>
    </alternativeName>
</protein>
<gene>
    <name evidence="2" type="primary">def</name>
    <name evidence="3" type="ORF">C7380_103188</name>
</gene>
<dbReference type="RefSeq" id="WP_109604119.1">
    <property type="nucleotide sequence ID" value="NZ_JAMHJO010000026.1"/>
</dbReference>
<evidence type="ECO:0000256" key="1">
    <source>
        <dbReference type="ARBA" id="ARBA00010759"/>
    </source>
</evidence>
<feature type="binding site" evidence="2">
    <location>
        <position position="134"/>
    </location>
    <ligand>
        <name>Fe cation</name>
        <dbReference type="ChEBI" id="CHEBI:24875"/>
    </ligand>
</feature>
<dbReference type="EC" id="3.5.1.88" evidence="2"/>
<comment type="cofactor">
    <cofactor evidence="2">
        <name>Fe(2+)</name>
        <dbReference type="ChEBI" id="CHEBI:29033"/>
    </cofactor>
    <text evidence="2">Binds 1 Fe(2+) ion.</text>
</comment>
<comment type="caution">
    <text evidence="3">The sequence shown here is derived from an EMBL/GenBank/DDBJ whole genome shotgun (WGS) entry which is preliminary data.</text>
</comment>
<comment type="similarity">
    <text evidence="1 2">Belongs to the polypeptide deformylase family.</text>
</comment>
<dbReference type="NCBIfam" id="NF001159">
    <property type="entry name" value="PRK00150.1-3"/>
    <property type="match status" value="1"/>
</dbReference>